<dbReference type="SMART" id="SM00191">
    <property type="entry name" value="Int_alpha"/>
    <property type="match status" value="3"/>
</dbReference>
<sequence>MKSGALLKVLSCLTLLAAAQGEANQQKLLPHDGKADDNFGFSVAVDGTTALVGAFKADTKTIQNAGAAYVYALGNNGWYQQAKLVAEPAFSEDTLGGNVALKNNMAMLGVSRRDSHGKDSGAVVTFEKHGGAWSQQQILTAFDGKAGDVFGQSIALTEHFLVIGAPHSDAPHKDSGSAYVFTRENGAWQYQTKLTAKDGAADDLFGISVAIDGNTILVGADLHDEIAPEAGAVYAFEFDGKQWKQQAKLMAKDGGHTDIFGVRVALQGDTALISARRDDIEGVGKDAGSAYIFERTNGKWSQTQKLVAPDAHADDRFARGVTLFKDTALISAMHHDANGSNAGAVYVYKKQGGQWRFTSKIVAKGGKAEDRFGWNLALSNQHAIVAAPHRDDNGNSSGAVYMLDLEGQKPITSSNNADNGAKLN</sequence>
<evidence type="ECO:0000256" key="4">
    <source>
        <dbReference type="SAM" id="SignalP"/>
    </source>
</evidence>
<dbReference type="AlphaFoldDB" id="A0A161YV33"/>
<dbReference type="PANTHER" id="PTHR36220:SF1">
    <property type="entry name" value="GAMMA TUBULIN COMPLEX COMPONENT C-TERMINAL DOMAIN-CONTAINING PROTEIN"/>
    <property type="match status" value="1"/>
</dbReference>
<dbReference type="PANTHER" id="PTHR36220">
    <property type="entry name" value="UNNAMED PRODUCT"/>
    <property type="match status" value="1"/>
</dbReference>
<name>A0A161YV33_9GAMM</name>
<dbReference type="InterPro" id="IPR028994">
    <property type="entry name" value="Integrin_alpha_N"/>
</dbReference>
<gene>
    <name evidence="5" type="ORF">N473_08895</name>
</gene>
<dbReference type="Pfam" id="PF14312">
    <property type="entry name" value="FG-GAP_2"/>
    <property type="match status" value="7"/>
</dbReference>
<reference evidence="5 6" key="1">
    <citation type="submission" date="2013-07" db="EMBL/GenBank/DDBJ databases">
        <title>Comparative Genomic and Metabolomic Analysis of Twelve Strains of Pseudoalteromonas luteoviolacea.</title>
        <authorList>
            <person name="Vynne N.G."/>
            <person name="Mansson M."/>
            <person name="Gram L."/>
        </authorList>
    </citation>
    <scope>NUCLEOTIDE SEQUENCE [LARGE SCALE GENOMIC DNA]</scope>
    <source>
        <strain evidence="5 6">CPMOR-1</strain>
    </source>
</reference>
<dbReference type="RefSeq" id="WP_063366529.1">
    <property type="nucleotide sequence ID" value="NZ_AUYC01000012.1"/>
</dbReference>
<dbReference type="Gene3D" id="2.130.10.130">
    <property type="entry name" value="Integrin alpha, N-terminal"/>
    <property type="match status" value="3"/>
</dbReference>
<evidence type="ECO:0000256" key="2">
    <source>
        <dbReference type="ARBA" id="ARBA00022737"/>
    </source>
</evidence>
<evidence type="ECO:0000313" key="6">
    <source>
        <dbReference type="Proteomes" id="UP000076486"/>
    </source>
</evidence>
<feature type="chain" id="PRO_5007830070" description="Integrin" evidence="4">
    <location>
        <begin position="18"/>
        <end position="424"/>
    </location>
</feature>
<comment type="caution">
    <text evidence="5">The sequence shown here is derived from an EMBL/GenBank/DDBJ whole genome shotgun (WGS) entry which is preliminary data.</text>
</comment>
<keyword evidence="2" id="KW-0677">Repeat</keyword>
<keyword evidence="3" id="KW-0325">Glycoprotein</keyword>
<protein>
    <recommendedName>
        <fullName evidence="7">Integrin</fullName>
    </recommendedName>
</protein>
<evidence type="ECO:0008006" key="7">
    <source>
        <dbReference type="Google" id="ProtNLM"/>
    </source>
</evidence>
<evidence type="ECO:0000256" key="3">
    <source>
        <dbReference type="ARBA" id="ARBA00023180"/>
    </source>
</evidence>
<dbReference type="InterPro" id="IPR013519">
    <property type="entry name" value="Int_alpha_beta-p"/>
</dbReference>
<dbReference type="PROSITE" id="PS51470">
    <property type="entry name" value="FG_GAP"/>
    <property type="match status" value="1"/>
</dbReference>
<organism evidence="5 6">
    <name type="scientific">Pseudoalteromonas luteoviolacea CPMOR-1</name>
    <dbReference type="NCBI Taxonomy" id="1365248"/>
    <lineage>
        <taxon>Bacteria</taxon>
        <taxon>Pseudomonadati</taxon>
        <taxon>Pseudomonadota</taxon>
        <taxon>Gammaproteobacteria</taxon>
        <taxon>Alteromonadales</taxon>
        <taxon>Pseudoalteromonadaceae</taxon>
        <taxon>Pseudoalteromonas</taxon>
    </lineage>
</organism>
<evidence type="ECO:0000256" key="1">
    <source>
        <dbReference type="ARBA" id="ARBA00022729"/>
    </source>
</evidence>
<dbReference type="InterPro" id="IPR013517">
    <property type="entry name" value="FG-GAP"/>
</dbReference>
<dbReference type="EMBL" id="AUYC01000012">
    <property type="protein sequence ID" value="KZN66498.1"/>
    <property type="molecule type" value="Genomic_DNA"/>
</dbReference>
<dbReference type="PATRIC" id="fig|1365248.3.peg.467"/>
<evidence type="ECO:0000313" key="5">
    <source>
        <dbReference type="EMBL" id="KZN66498.1"/>
    </source>
</evidence>
<dbReference type="SUPFAM" id="SSF69318">
    <property type="entry name" value="Integrin alpha N-terminal domain"/>
    <property type="match status" value="1"/>
</dbReference>
<dbReference type="Proteomes" id="UP000076486">
    <property type="component" value="Unassembled WGS sequence"/>
</dbReference>
<accession>A0A161YV33</accession>
<keyword evidence="1 4" id="KW-0732">Signal</keyword>
<proteinExistence type="predicted"/>
<feature type="signal peptide" evidence="4">
    <location>
        <begin position="1"/>
        <end position="17"/>
    </location>
</feature>